<protein>
    <recommendedName>
        <fullName evidence="3">Nucleolar protein 16</fullName>
    </recommendedName>
</protein>
<evidence type="ECO:0000313" key="5">
    <source>
        <dbReference type="EMBL" id="EZA53253.1"/>
    </source>
</evidence>
<dbReference type="OrthoDB" id="285729at2759"/>
<evidence type="ECO:0000256" key="2">
    <source>
        <dbReference type="ARBA" id="ARBA00008479"/>
    </source>
</evidence>
<comment type="subcellular location">
    <subcellularLocation>
        <location evidence="1">Nucleus</location>
        <location evidence="1">Nucleolus</location>
    </subcellularLocation>
</comment>
<dbReference type="PANTHER" id="PTHR13243">
    <property type="entry name" value="HSPC111 PROTEIN-RELATED"/>
    <property type="match status" value="1"/>
</dbReference>
<reference evidence="5 7" key="1">
    <citation type="journal article" date="2014" name="Curr. Biol.">
        <title>The genome of the clonal raider ant Cerapachys biroi.</title>
        <authorList>
            <person name="Oxley P.R."/>
            <person name="Ji L."/>
            <person name="Fetter-Pruneda I."/>
            <person name="McKenzie S.K."/>
            <person name="Li C."/>
            <person name="Hu H."/>
            <person name="Zhang G."/>
            <person name="Kronauer D.J."/>
        </authorList>
    </citation>
    <scope>NUCLEOTIDE SEQUENCE [LARGE SCALE GENOMIC DNA]</scope>
</reference>
<evidence type="ECO:0000256" key="1">
    <source>
        <dbReference type="ARBA" id="ARBA00004604"/>
    </source>
</evidence>
<comment type="similarity">
    <text evidence="2">Belongs to the NOP16 family.</text>
</comment>
<keyword evidence="4" id="KW-0539">Nucleus</keyword>
<evidence type="ECO:0000256" key="3">
    <source>
        <dbReference type="ARBA" id="ARBA00015522"/>
    </source>
</evidence>
<keyword evidence="7" id="KW-1185">Reference proteome</keyword>
<name>A0A026WBD2_OOCBI</name>
<evidence type="ECO:0000313" key="6">
    <source>
        <dbReference type="EMBL" id="RLU22793.1"/>
    </source>
</evidence>
<dbReference type="Proteomes" id="UP000053097">
    <property type="component" value="Unassembled WGS sequence"/>
</dbReference>
<reference evidence="6 8" key="2">
    <citation type="journal article" date="2018" name="Genome Res.">
        <title>The genomic architecture and molecular evolution of ant odorant receptors.</title>
        <authorList>
            <person name="McKenzie S.K."/>
            <person name="Kronauer D.J.C."/>
        </authorList>
    </citation>
    <scope>NUCLEOTIDE SEQUENCE [LARGE SCALE GENOMIC DNA]</scope>
    <source>
        <strain evidence="6">Clonal line C1</strain>
    </source>
</reference>
<dbReference type="Proteomes" id="UP000279307">
    <property type="component" value="Chromosome 5"/>
</dbReference>
<reference evidence="6" key="3">
    <citation type="submission" date="2018-07" db="EMBL/GenBank/DDBJ databases">
        <authorList>
            <person name="Mckenzie S.K."/>
            <person name="Kronauer D.J.C."/>
        </authorList>
    </citation>
    <scope>NUCLEOTIDE SEQUENCE</scope>
    <source>
        <strain evidence="6">Clonal line C1</strain>
    </source>
</reference>
<dbReference type="GO" id="GO:0042273">
    <property type="term" value="P:ribosomal large subunit biogenesis"/>
    <property type="evidence" value="ECO:0007669"/>
    <property type="project" value="TreeGrafter"/>
</dbReference>
<dbReference type="AlphaFoldDB" id="A0A026WBD2"/>
<sequence length="188" mass="22188">MKIKSIRKLKRKKKYNANVNRKRLHNKLQKLPTIPCDQIKKAWDDIKSTRHNLKEMGLAYDANEAVQATNVKNEMCEQEGKKTILRNEDSSDQESEDVHAVPTKTYVLEAMEADAKAPRERLFRLPKGQAQFLTYLIKKYDEDYKAMSRDKKNQDQLTWKQIRGKIKLFKGIPEQYNEYLQNDDVQLE</sequence>
<dbReference type="InterPro" id="IPR019002">
    <property type="entry name" value="Ribosome_biogenesis_Nop16"/>
</dbReference>
<dbReference type="EMBL" id="KK107293">
    <property type="protein sequence ID" value="EZA53253.1"/>
    <property type="molecule type" value="Genomic_DNA"/>
</dbReference>
<dbReference type="PANTHER" id="PTHR13243:SF1">
    <property type="entry name" value="NUCLEOLAR PROTEIN 16"/>
    <property type="match status" value="1"/>
</dbReference>
<organism evidence="5 7">
    <name type="scientific">Ooceraea biroi</name>
    <name type="common">Clonal raider ant</name>
    <name type="synonym">Cerapachys biroi</name>
    <dbReference type="NCBI Taxonomy" id="2015173"/>
    <lineage>
        <taxon>Eukaryota</taxon>
        <taxon>Metazoa</taxon>
        <taxon>Ecdysozoa</taxon>
        <taxon>Arthropoda</taxon>
        <taxon>Hexapoda</taxon>
        <taxon>Insecta</taxon>
        <taxon>Pterygota</taxon>
        <taxon>Neoptera</taxon>
        <taxon>Endopterygota</taxon>
        <taxon>Hymenoptera</taxon>
        <taxon>Apocrita</taxon>
        <taxon>Aculeata</taxon>
        <taxon>Formicoidea</taxon>
        <taxon>Formicidae</taxon>
        <taxon>Dorylinae</taxon>
        <taxon>Ooceraea</taxon>
    </lineage>
</organism>
<dbReference type="OMA" id="IDYVKHM"/>
<gene>
    <name evidence="6" type="ORF">DMN91_005071</name>
    <name evidence="5" type="ORF">X777_06332</name>
</gene>
<evidence type="ECO:0000313" key="8">
    <source>
        <dbReference type="Proteomes" id="UP000279307"/>
    </source>
</evidence>
<dbReference type="STRING" id="2015173.A0A026WBD2"/>
<dbReference type="GO" id="GO:0005730">
    <property type="term" value="C:nucleolus"/>
    <property type="evidence" value="ECO:0007669"/>
    <property type="project" value="UniProtKB-SubCell"/>
</dbReference>
<evidence type="ECO:0000313" key="7">
    <source>
        <dbReference type="Proteomes" id="UP000053097"/>
    </source>
</evidence>
<dbReference type="Pfam" id="PF09420">
    <property type="entry name" value="Nop16"/>
    <property type="match status" value="2"/>
</dbReference>
<proteinExistence type="inferred from homology"/>
<evidence type="ECO:0000256" key="4">
    <source>
        <dbReference type="ARBA" id="ARBA00023242"/>
    </source>
</evidence>
<accession>A0A026WBD2</accession>
<dbReference type="EMBL" id="QOIP01000005">
    <property type="protein sequence ID" value="RLU22793.1"/>
    <property type="molecule type" value="Genomic_DNA"/>
</dbReference>